<organism evidence="2 3">
    <name type="scientific">Phytohabitans houttuyneae</name>
    <dbReference type="NCBI Taxonomy" id="1076126"/>
    <lineage>
        <taxon>Bacteria</taxon>
        <taxon>Bacillati</taxon>
        <taxon>Actinomycetota</taxon>
        <taxon>Actinomycetes</taxon>
        <taxon>Micromonosporales</taxon>
        <taxon>Micromonosporaceae</taxon>
    </lineage>
</organism>
<keyword evidence="3" id="KW-1185">Reference proteome</keyword>
<gene>
    <name evidence="2" type="ORF">Phou_067390</name>
</gene>
<dbReference type="AlphaFoldDB" id="A0A6V8KK68"/>
<evidence type="ECO:0000313" key="3">
    <source>
        <dbReference type="Proteomes" id="UP000482800"/>
    </source>
</evidence>
<evidence type="ECO:0000313" key="2">
    <source>
        <dbReference type="EMBL" id="GFJ82559.1"/>
    </source>
</evidence>
<reference evidence="2 3" key="2">
    <citation type="submission" date="2020-03" db="EMBL/GenBank/DDBJ databases">
        <authorList>
            <person name="Ichikawa N."/>
            <person name="Kimura A."/>
            <person name="Kitahashi Y."/>
            <person name="Uohara A."/>
        </authorList>
    </citation>
    <scope>NUCLEOTIDE SEQUENCE [LARGE SCALE GENOMIC DNA]</scope>
    <source>
        <strain evidence="2 3">NBRC 108639</strain>
    </source>
</reference>
<comment type="caution">
    <text evidence="2">The sequence shown here is derived from an EMBL/GenBank/DDBJ whole genome shotgun (WGS) entry which is preliminary data.</text>
</comment>
<dbReference type="EMBL" id="BLPF01000002">
    <property type="protein sequence ID" value="GFJ82559.1"/>
    <property type="molecule type" value="Genomic_DNA"/>
</dbReference>
<dbReference type="Proteomes" id="UP000482800">
    <property type="component" value="Unassembled WGS sequence"/>
</dbReference>
<protein>
    <submittedName>
        <fullName evidence="2">Uncharacterized protein</fullName>
    </submittedName>
</protein>
<evidence type="ECO:0000256" key="1">
    <source>
        <dbReference type="SAM" id="MobiDB-lite"/>
    </source>
</evidence>
<sequence length="80" mass="7981">MNENHNTAADHNDADRNDENNQPAEQPVADHPAGALRLLPAVTFGVRAAALVGLAVPIGIVIGSLGAGAGEALAGTTCCP</sequence>
<name>A0A6V8KK68_9ACTN</name>
<proteinExistence type="predicted"/>
<accession>A0A6V8KK68</accession>
<dbReference type="RefSeq" id="WP_173063264.1">
    <property type="nucleotide sequence ID" value="NZ_BAABGO010000010.1"/>
</dbReference>
<feature type="compositionally biased region" description="Basic and acidic residues" evidence="1">
    <location>
        <begin position="8"/>
        <end position="19"/>
    </location>
</feature>
<reference evidence="2 3" key="1">
    <citation type="submission" date="2020-03" db="EMBL/GenBank/DDBJ databases">
        <title>Whole genome shotgun sequence of Phytohabitans houttuyneae NBRC 108639.</title>
        <authorList>
            <person name="Komaki H."/>
            <person name="Tamura T."/>
        </authorList>
    </citation>
    <scope>NUCLEOTIDE SEQUENCE [LARGE SCALE GENOMIC DNA]</scope>
    <source>
        <strain evidence="2 3">NBRC 108639</strain>
    </source>
</reference>
<feature type="region of interest" description="Disordered" evidence="1">
    <location>
        <begin position="1"/>
        <end position="32"/>
    </location>
</feature>